<dbReference type="RefSeq" id="WP_377170492.1">
    <property type="nucleotide sequence ID" value="NZ_JBHSMQ010000009.1"/>
</dbReference>
<dbReference type="GO" id="GO:0004386">
    <property type="term" value="F:helicase activity"/>
    <property type="evidence" value="ECO:0007669"/>
    <property type="project" value="UniProtKB-KW"/>
</dbReference>
<dbReference type="EMBL" id="JBHSMQ010000009">
    <property type="protein sequence ID" value="MFC5457322.1"/>
    <property type="molecule type" value="Genomic_DNA"/>
</dbReference>
<dbReference type="EC" id="3.6.4.-" evidence="2"/>
<dbReference type="PANTHER" id="PTHR47396">
    <property type="entry name" value="TYPE I RESTRICTION ENZYME ECOKI R PROTEIN"/>
    <property type="match status" value="1"/>
</dbReference>
<keyword evidence="2" id="KW-0347">Helicase</keyword>
<evidence type="ECO:0000259" key="1">
    <source>
        <dbReference type="SMART" id="SM00487"/>
    </source>
</evidence>
<dbReference type="Pfam" id="PF04851">
    <property type="entry name" value="ResIII"/>
    <property type="match status" value="1"/>
</dbReference>
<dbReference type="GO" id="GO:0016787">
    <property type="term" value="F:hydrolase activity"/>
    <property type="evidence" value="ECO:0007669"/>
    <property type="project" value="UniProtKB-KW"/>
</dbReference>
<dbReference type="SUPFAM" id="SSF52540">
    <property type="entry name" value="P-loop containing nucleoside triphosphate hydrolases"/>
    <property type="match status" value="2"/>
</dbReference>
<protein>
    <submittedName>
        <fullName evidence="2">DEAD/DEAH box helicase</fullName>
        <ecNumber evidence="2">3.6.4.-</ecNumber>
    </submittedName>
</protein>
<organism evidence="2 3">
    <name type="scientific">Prosthecobacter fluviatilis</name>
    <dbReference type="NCBI Taxonomy" id="445931"/>
    <lineage>
        <taxon>Bacteria</taxon>
        <taxon>Pseudomonadati</taxon>
        <taxon>Verrucomicrobiota</taxon>
        <taxon>Verrucomicrobiia</taxon>
        <taxon>Verrucomicrobiales</taxon>
        <taxon>Verrucomicrobiaceae</taxon>
        <taxon>Prosthecobacter</taxon>
    </lineage>
</organism>
<proteinExistence type="predicted"/>
<dbReference type="SMART" id="SM00487">
    <property type="entry name" value="DEXDc"/>
    <property type="match status" value="1"/>
</dbReference>
<dbReference type="Proteomes" id="UP001596052">
    <property type="component" value="Unassembled WGS sequence"/>
</dbReference>
<sequence>MELKQYQSHALHWLRRYYQKCCVMQQAEDTFPASTAFTSVTAEIHEGQGLPYAPVRQVPGIPYVCLRIPTGGGKTLVACEAVSLGVQELLQRDRALILWLVPSDAIRTQTLSRMQDRDDPYRQSLDTSLGNVAVLDIEEATRMKRALLDSHTVIVVATMQAFRRRDMSALNVYKNNGELMSHFENLPPELLEAVEREPEGHFNQSLVNVFRLRRPFVIIDEAHNARQPLSFETLRRLNPSAVLELTATPNLKAEMVKEDGESYENPPSNVLFSVSAYALKAEEMIKLPIYLRYREPWDALLGDAIGVLNHLDGEARQEEAQTGEYIRPIMLLQAQPEYKDRASITVETVEAKLKEFGIHESEICVHTGSRRGLDGINVQTRESKVRFIITVQALKEGWDCPWAYVLFSVAEMGSSKAVEQILGRVLRMPKAKRKQRDDLNNAYAFVASSRFDEAAKALKEGLVASGFEGQDVDDLVVERPLLPGIPAETAPPPDVPVTTILPDKPKAALPLAVVDVVTWNPKTGELTVAKPLNKEQEDAVLAWAGTDKAQAAVRAAVNKRAGRAAEPQQRKTCPAEAGVTFSVPVLALKQGDFLHQLEEDDILERNHWTLAKCDALLPSFVIPTEQRGISIDVNETEKIQQRFLTETDRQQRLLESSAAWPPAKLIVATARAFPHPGLTDAEVDIWLQRVISEQEKRGVTLEQMTAHRHRFFKAVAARVNELEKQNQKKVYETLLYGDGSGTVHVSLASVFTFDPQKYPVGDRYHGLELPRHYYKEIGAMNHEEIECARIIAHDERVETWVRNLEREPKLSFWIQTSTDKFYPDFLAKLKNGKNLAVEYKGGHLAGNPDTVEKERLGKLWEERSGGQCFFEMVKGPGDFAKIQDAIKKAAA</sequence>
<dbReference type="InterPro" id="IPR014001">
    <property type="entry name" value="Helicase_ATP-bd"/>
</dbReference>
<keyword evidence="2" id="KW-0067">ATP-binding</keyword>
<keyword evidence="2" id="KW-0378">Hydrolase</keyword>
<dbReference type="InterPro" id="IPR027417">
    <property type="entry name" value="P-loop_NTPase"/>
</dbReference>
<dbReference type="Gene3D" id="3.40.50.300">
    <property type="entry name" value="P-loop containing nucleotide triphosphate hydrolases"/>
    <property type="match status" value="2"/>
</dbReference>
<name>A0ABW0KX88_9BACT</name>
<evidence type="ECO:0000313" key="3">
    <source>
        <dbReference type="Proteomes" id="UP001596052"/>
    </source>
</evidence>
<comment type="caution">
    <text evidence="2">The sequence shown here is derived from an EMBL/GenBank/DDBJ whole genome shotgun (WGS) entry which is preliminary data.</text>
</comment>
<dbReference type="PANTHER" id="PTHR47396:SF1">
    <property type="entry name" value="ATP-DEPENDENT HELICASE IRC3-RELATED"/>
    <property type="match status" value="1"/>
</dbReference>
<accession>A0ABW0KX88</accession>
<gene>
    <name evidence="2" type="ORF">ACFQDI_20805</name>
</gene>
<dbReference type="InterPro" id="IPR006935">
    <property type="entry name" value="Helicase/UvrB_N"/>
</dbReference>
<feature type="domain" description="Helicase ATP-binding" evidence="1">
    <location>
        <begin position="11"/>
        <end position="277"/>
    </location>
</feature>
<keyword evidence="3" id="KW-1185">Reference proteome</keyword>
<keyword evidence="2" id="KW-0547">Nucleotide-binding</keyword>
<reference evidence="3" key="1">
    <citation type="journal article" date="2019" name="Int. J. Syst. Evol. Microbiol.">
        <title>The Global Catalogue of Microorganisms (GCM) 10K type strain sequencing project: providing services to taxonomists for standard genome sequencing and annotation.</title>
        <authorList>
            <consortium name="The Broad Institute Genomics Platform"/>
            <consortium name="The Broad Institute Genome Sequencing Center for Infectious Disease"/>
            <person name="Wu L."/>
            <person name="Ma J."/>
        </authorList>
    </citation>
    <scope>NUCLEOTIDE SEQUENCE [LARGE SCALE GENOMIC DNA]</scope>
    <source>
        <strain evidence="3">CGMCC 4.1469</strain>
    </source>
</reference>
<dbReference type="InterPro" id="IPR050742">
    <property type="entry name" value="Helicase_Restrict-Modif_Enz"/>
</dbReference>
<evidence type="ECO:0000313" key="2">
    <source>
        <dbReference type="EMBL" id="MFC5457322.1"/>
    </source>
</evidence>